<dbReference type="InterPro" id="IPR011041">
    <property type="entry name" value="Quinoprot_gluc/sorb_DH_b-prop"/>
</dbReference>
<protein>
    <submittedName>
        <fullName evidence="1">Uncharacterized protein</fullName>
    </submittedName>
</protein>
<dbReference type="EMBL" id="CP011974">
    <property type="protein sequence ID" value="AKO95045.2"/>
    <property type="molecule type" value="Genomic_DNA"/>
</dbReference>
<dbReference type="SUPFAM" id="SSF50952">
    <property type="entry name" value="Soluble quinoprotein glucose dehydrogenase"/>
    <property type="match status" value="1"/>
</dbReference>
<dbReference type="RefSeq" id="WP_053102078.1">
    <property type="nucleotide sequence ID" value="NZ_CP011974.1"/>
</dbReference>
<dbReference type="OrthoDB" id="9770043at2"/>
<keyword evidence="2" id="KW-1185">Reference proteome</keyword>
<organism evidence="1 2">
    <name type="scientific">Priestia filamentosa</name>
    <dbReference type="NCBI Taxonomy" id="1402861"/>
    <lineage>
        <taxon>Bacteria</taxon>
        <taxon>Bacillati</taxon>
        <taxon>Bacillota</taxon>
        <taxon>Bacilli</taxon>
        <taxon>Bacillales</taxon>
        <taxon>Bacillaceae</taxon>
        <taxon>Priestia</taxon>
    </lineage>
</organism>
<accession>A0A0H4KNB6</accession>
<dbReference type="Proteomes" id="UP000036202">
    <property type="component" value="Chromosome"/>
</dbReference>
<reference evidence="1 2" key="1">
    <citation type="journal article" date="2015" name="PLoS ONE">
        <title>Genome Sequence of Bacillus endophyticus and Analysis of Its Companion Mechanism in the Ketogulonigenium vulgare-Bacillus Strain Consortium.</title>
        <authorList>
            <person name="Jia N."/>
            <person name="Du J."/>
            <person name="Ding M.Z."/>
            <person name="Gao F."/>
            <person name="Yuan Y.J."/>
        </authorList>
    </citation>
    <scope>NUCLEOTIDE SEQUENCE [LARGE SCALE GENOMIC DNA]</scope>
    <source>
        <strain evidence="1 2">Hbe603</strain>
    </source>
</reference>
<reference evidence="2" key="2">
    <citation type="submission" date="2015-06" db="EMBL/GenBank/DDBJ databases">
        <title>Genome Sequence of Bacillus endophyticus and Analysis of its Companion Mechanism in the Ketogulonigenium vulgare-Bacillus strain Consortium.</title>
        <authorList>
            <person name="Jia N."/>
            <person name="Du J."/>
            <person name="Ding M.-Z."/>
            <person name="Gao F."/>
            <person name="Yuan Y.-J."/>
        </authorList>
    </citation>
    <scope>NUCLEOTIDE SEQUENCE [LARGE SCALE GENOMIC DNA]</scope>
    <source>
        <strain evidence="2">Hbe603</strain>
    </source>
</reference>
<dbReference type="PATRIC" id="fig|135735.6.peg.2147"/>
<dbReference type="AlphaFoldDB" id="A0A0H4KNB6"/>
<evidence type="ECO:0000313" key="2">
    <source>
        <dbReference type="Proteomes" id="UP000036202"/>
    </source>
</evidence>
<gene>
    <name evidence="1" type="ORF">BEH_10305</name>
</gene>
<dbReference type="PANTHER" id="PTHR33546">
    <property type="entry name" value="LARGE, MULTIFUNCTIONAL SECRETED PROTEIN-RELATED"/>
    <property type="match status" value="1"/>
</dbReference>
<dbReference type="InterPro" id="IPR011042">
    <property type="entry name" value="6-blade_b-propeller_TolB-like"/>
</dbReference>
<evidence type="ECO:0000313" key="1">
    <source>
        <dbReference type="EMBL" id="AKO95045.2"/>
    </source>
</evidence>
<dbReference type="Gene3D" id="2.120.10.30">
    <property type="entry name" value="TolB, C-terminal domain"/>
    <property type="match status" value="1"/>
</dbReference>
<name>A0A0H4KNB6_9BACI</name>
<dbReference type="PANTHER" id="PTHR33546:SF1">
    <property type="entry name" value="LARGE, MULTIFUNCTIONAL SECRETED PROTEIN"/>
    <property type="match status" value="1"/>
</dbReference>
<sequence length="480" mass="52868">MSKLPIKKIQGRAVDLPISARPHLNPDDVKVPEGYEVEVVAAGLSFPTGMGFSDDGTLYILEGGSTWPTRPALPPRILQLTPSGELDVFAIETLGGPRGVTYRDGYIYVSCKGGYLARIVRYDVKTRKREVLIEKIPSGGWHEPGGPVFSPHDGLMYFANGSVSQNGVCLPSGFGVDLAKHPHAHDIPGVDITLTGNNVTSRNPLMPFPFLTETGPYKPFGTPAKKGEVIKGELWCSTGLWRSKPDGSDVELLAWGLRNPYGLAFNEGGELYASDNCLEEKGERAVAGDPDRIWHIKNSKTPHGSVKTPDWYGFPEMRADGVPVWDEKCKPSKGQRAERLIENLPEWAGPPAYLEKPHSAMTQMDFCRSDFFGYRGELFVTEWGTYAPLNSPHEKDINNGFRVMRVDVHKGTSEVFLENKFQGASSYHGTGGIERPVDCKFHPDGKSLYVLDFGYSPVTEGLVEAYGHTGVLWKVTKKRG</sequence>
<proteinExistence type="predicted"/>
<dbReference type="KEGG" id="beo:BEH_10305"/>